<dbReference type="OrthoDB" id="3942062at2759"/>
<dbReference type="Pfam" id="PF08265">
    <property type="entry name" value="YL1_C"/>
    <property type="match status" value="1"/>
</dbReference>
<evidence type="ECO:0000313" key="4">
    <source>
        <dbReference type="EMBL" id="KAF2675558.1"/>
    </source>
</evidence>
<feature type="compositionally biased region" description="Basic and acidic residues" evidence="2">
    <location>
        <begin position="333"/>
        <end position="351"/>
    </location>
</feature>
<feature type="compositionally biased region" description="Low complexity" evidence="2">
    <location>
        <begin position="358"/>
        <end position="376"/>
    </location>
</feature>
<keyword evidence="5" id="KW-1185">Reference proteome</keyword>
<dbReference type="AlphaFoldDB" id="A0A6A6UWV9"/>
<feature type="region of interest" description="Disordered" evidence="2">
    <location>
        <begin position="700"/>
        <end position="795"/>
    </location>
</feature>
<feature type="compositionally biased region" description="Polar residues" evidence="2">
    <location>
        <begin position="423"/>
        <end position="439"/>
    </location>
</feature>
<evidence type="ECO:0000256" key="2">
    <source>
        <dbReference type="SAM" id="MobiDB-lite"/>
    </source>
</evidence>
<reference evidence="4" key="1">
    <citation type="journal article" date="2020" name="Stud. Mycol.">
        <title>101 Dothideomycetes genomes: a test case for predicting lifestyles and emergence of pathogens.</title>
        <authorList>
            <person name="Haridas S."/>
            <person name="Albert R."/>
            <person name="Binder M."/>
            <person name="Bloem J."/>
            <person name="Labutti K."/>
            <person name="Salamov A."/>
            <person name="Andreopoulos B."/>
            <person name="Baker S."/>
            <person name="Barry K."/>
            <person name="Bills G."/>
            <person name="Bluhm B."/>
            <person name="Cannon C."/>
            <person name="Castanera R."/>
            <person name="Culley D."/>
            <person name="Daum C."/>
            <person name="Ezra D."/>
            <person name="Gonzalez J."/>
            <person name="Henrissat B."/>
            <person name="Kuo A."/>
            <person name="Liang C."/>
            <person name="Lipzen A."/>
            <person name="Lutzoni F."/>
            <person name="Magnuson J."/>
            <person name="Mondo S."/>
            <person name="Nolan M."/>
            <person name="Ohm R."/>
            <person name="Pangilinan J."/>
            <person name="Park H.-J."/>
            <person name="Ramirez L."/>
            <person name="Alfaro M."/>
            <person name="Sun H."/>
            <person name="Tritt A."/>
            <person name="Yoshinaga Y."/>
            <person name="Zwiers L.-H."/>
            <person name="Turgeon B."/>
            <person name="Goodwin S."/>
            <person name="Spatafora J."/>
            <person name="Crous P."/>
            <person name="Grigoriev I."/>
        </authorList>
    </citation>
    <scope>NUCLEOTIDE SEQUENCE</scope>
    <source>
        <strain evidence="4">CBS 115976</strain>
    </source>
</reference>
<dbReference type="EMBL" id="MU004230">
    <property type="protein sequence ID" value="KAF2675558.1"/>
    <property type="molecule type" value="Genomic_DNA"/>
</dbReference>
<proteinExistence type="inferred from homology"/>
<dbReference type="Proteomes" id="UP000799302">
    <property type="component" value="Unassembled WGS sequence"/>
</dbReference>
<feature type="domain" description="Vps72/YL1 C-terminal" evidence="3">
    <location>
        <begin position="643"/>
        <end position="672"/>
    </location>
</feature>
<name>A0A6A6UWV9_9PEZI</name>
<evidence type="ECO:0000313" key="5">
    <source>
        <dbReference type="Proteomes" id="UP000799302"/>
    </source>
</evidence>
<feature type="compositionally biased region" description="Basic and acidic residues" evidence="2">
    <location>
        <begin position="708"/>
        <end position="738"/>
    </location>
</feature>
<feature type="region of interest" description="Disordered" evidence="2">
    <location>
        <begin position="1"/>
        <end position="230"/>
    </location>
</feature>
<dbReference type="PANTHER" id="PTHR13275:SF4">
    <property type="entry name" value="VACUOLAR PROTEIN SORTING-ASSOCIATED PROTEIN 72 HOMOLOG"/>
    <property type="match status" value="1"/>
</dbReference>
<dbReference type="GO" id="GO:0005634">
    <property type="term" value="C:nucleus"/>
    <property type="evidence" value="ECO:0007669"/>
    <property type="project" value="TreeGrafter"/>
</dbReference>
<gene>
    <name evidence="4" type="ORF">BT63DRAFT_475154</name>
</gene>
<feature type="region of interest" description="Disordered" evidence="2">
    <location>
        <begin position="307"/>
        <end position="520"/>
    </location>
</feature>
<feature type="compositionally biased region" description="Basic and acidic residues" evidence="2">
    <location>
        <begin position="213"/>
        <end position="230"/>
    </location>
</feature>
<feature type="compositionally biased region" description="Polar residues" evidence="2">
    <location>
        <begin position="146"/>
        <end position="159"/>
    </location>
</feature>
<feature type="region of interest" description="Disordered" evidence="2">
    <location>
        <begin position="542"/>
        <end position="567"/>
    </location>
</feature>
<dbReference type="PANTHER" id="PTHR13275">
    <property type="entry name" value="YL-1 PROTEIN TRANSCRIPTION FACTOR-LIKE 1"/>
    <property type="match status" value="1"/>
</dbReference>
<evidence type="ECO:0000259" key="3">
    <source>
        <dbReference type="SMART" id="SM00993"/>
    </source>
</evidence>
<feature type="compositionally biased region" description="Pro residues" evidence="2">
    <location>
        <begin position="457"/>
        <end position="474"/>
    </location>
</feature>
<feature type="compositionally biased region" description="Acidic residues" evidence="2">
    <location>
        <begin position="52"/>
        <end position="66"/>
    </location>
</feature>
<feature type="compositionally biased region" description="Basic and acidic residues" evidence="2">
    <location>
        <begin position="542"/>
        <end position="554"/>
    </location>
</feature>
<feature type="compositionally biased region" description="Low complexity" evidence="2">
    <location>
        <begin position="475"/>
        <end position="502"/>
    </location>
</feature>
<comment type="similarity">
    <text evidence="1">Belongs to the VPS72/YL1 family.</text>
</comment>
<sequence length="795" mass="85479">MDTEEQISQSSQHNSEEDENSSSSDNEPAMVVTRERRANAGNRMAKLLELAGAEEEEEHTEEDEYADIFLEAANDQEFAGEGAEDGDVDMSSSSEEEDGEGGDEEQGEKELQKSEKEGQGKKRKALSLLQQTMKLKKLRYAPILKSQESTPGPSTPDSQSRPKKKSERTSWLPDSSAVRASTRRLAVQNKQATVQKLKENEKKRVSTLAKMQAAEERKKTTEKKPMTQEERLAHAAEVERENVTTVNRWETLETQRQEERKAKLAALKSRRLEGPVITYYSGPALWSNDTLKGVGKQRLIEIVDEDEKKAQKKLQQSSVDGQINGDLPIRPSGSDHADSVLRKDSSMEIDSKVPNGNAPGSAAGSASTDTAAATAGAERELSSSAMDVDPPPVDIVKTAGDQPSKPPGFLDGIEYWASLPRDGSQSTPGAHQEPRQTLASILAASPSANPQSLNLPPAAPPTTPAPIASQPPAPSTSMSPAPLLSGPSTSTPLLPHPSALSTYQSVSQYQFPSPPKPEPLPEVQLIARRSLITLTSFPKLDARTRKAEREHEAESTTTGGRWGGARVSAAEKDKDMIIRTLFTVPPAPPTDAILPPIGRLSISEAALDPNAVPKPEELSNYNPLIPASSHPRHNTRYISRRAMHCVITGQVARYRDPQTALPYATSDAYKSIRNVVSGQGRWSDMLQCWLGDAAPAKGVPKGVWFGKDSPEGKEEAEQLAKKKAAEDERKAAAEEKAKSQASPSTPSAPVAPASGPVTTPVSKPASDIVSAPASVPVRNGPGAAQDTKEASIAAP</sequence>
<feature type="compositionally biased region" description="Basic and acidic residues" evidence="2">
    <location>
        <begin position="108"/>
        <end position="120"/>
    </location>
</feature>
<accession>A0A6A6UWV9</accession>
<organism evidence="4 5">
    <name type="scientific">Microthyrium microscopicum</name>
    <dbReference type="NCBI Taxonomy" id="703497"/>
    <lineage>
        <taxon>Eukaryota</taxon>
        <taxon>Fungi</taxon>
        <taxon>Dikarya</taxon>
        <taxon>Ascomycota</taxon>
        <taxon>Pezizomycotina</taxon>
        <taxon>Dothideomycetes</taxon>
        <taxon>Dothideomycetes incertae sedis</taxon>
        <taxon>Microthyriales</taxon>
        <taxon>Microthyriaceae</taxon>
        <taxon>Microthyrium</taxon>
    </lineage>
</organism>
<dbReference type="InterPro" id="IPR013272">
    <property type="entry name" value="Vps72/YL1_C"/>
</dbReference>
<evidence type="ECO:0000256" key="1">
    <source>
        <dbReference type="ARBA" id="ARBA00006832"/>
    </source>
</evidence>
<dbReference type="SMART" id="SM00993">
    <property type="entry name" value="YL1_C"/>
    <property type="match status" value="1"/>
</dbReference>
<dbReference type="Pfam" id="PF05764">
    <property type="entry name" value="YL1"/>
    <property type="match status" value="1"/>
</dbReference>
<feature type="compositionally biased region" description="Low complexity" evidence="2">
    <location>
        <begin position="741"/>
        <end position="761"/>
    </location>
</feature>
<dbReference type="InterPro" id="IPR046757">
    <property type="entry name" value="YL1_N"/>
</dbReference>
<protein>
    <submittedName>
        <fullName evidence="4">YL1-domain-containing protein</fullName>
    </submittedName>
</protein>
<feature type="compositionally biased region" description="Acidic residues" evidence="2">
    <location>
        <begin position="82"/>
        <end position="107"/>
    </location>
</feature>